<dbReference type="InterPro" id="IPR001227">
    <property type="entry name" value="Ac_transferase_dom_sf"/>
</dbReference>
<keyword evidence="3" id="KW-1185">Reference proteome</keyword>
<evidence type="ECO:0000313" key="2">
    <source>
        <dbReference type="EMBL" id="QTE01557.1"/>
    </source>
</evidence>
<dbReference type="EMBL" id="CP071839">
    <property type="protein sequence ID" value="QTE01557.1"/>
    <property type="molecule type" value="Genomic_DNA"/>
</dbReference>
<feature type="domain" description="Malonyl-CoA:ACP transacylase (MAT)" evidence="1">
    <location>
        <begin position="1"/>
        <end position="48"/>
    </location>
</feature>
<dbReference type="SUPFAM" id="SSF52151">
    <property type="entry name" value="FabD/lysophospholipase-like"/>
    <property type="match status" value="1"/>
</dbReference>
<reference evidence="2 3" key="1">
    <citation type="submission" date="2021-03" db="EMBL/GenBank/DDBJ databases">
        <title>Complete genome sequence of Streptomyces cyanogenus S136, producer of anticancer angucycline landomycin A.</title>
        <authorList>
            <person name="Hrab P."/>
            <person name="Ruckert C."/>
            <person name="Busche T."/>
            <person name="Ostash I."/>
            <person name="Kalinowski J."/>
            <person name="Fedorenko V."/>
            <person name="Yushchuk O."/>
            <person name="Ostash B."/>
        </authorList>
    </citation>
    <scope>NUCLEOTIDE SEQUENCE [LARGE SCALE GENOMIC DNA]</scope>
    <source>
        <strain evidence="2 3">S136</strain>
    </source>
</reference>
<protein>
    <submittedName>
        <fullName evidence="2">Erythronolide synthase, modules 1 and 2</fullName>
        <ecNumber evidence="2">2.3.1.94</ecNumber>
    </submittedName>
</protein>
<keyword evidence="2" id="KW-0808">Transferase</keyword>
<dbReference type="Pfam" id="PF00698">
    <property type="entry name" value="Acyl_transf_1"/>
    <property type="match status" value="1"/>
</dbReference>
<keyword evidence="2" id="KW-0012">Acyltransferase</keyword>
<dbReference type="Proteomes" id="UP000663908">
    <property type="component" value="Chromosome"/>
</dbReference>
<name>A0ABX7TYK5_STRCY</name>
<sequence>MVGHSQGEIAAACVAGALGLDDAARVVALRSRAIVRLAGTVGLMSVALPPGGSPS</sequence>
<gene>
    <name evidence="2" type="primary">eryA6</name>
    <name evidence="2" type="ORF">S1361_29785</name>
</gene>
<dbReference type="GO" id="GO:0047879">
    <property type="term" value="F:erythronolide synthase activity"/>
    <property type="evidence" value="ECO:0007669"/>
    <property type="project" value="UniProtKB-EC"/>
</dbReference>
<dbReference type="EC" id="2.3.1.94" evidence="2"/>
<evidence type="ECO:0000259" key="1">
    <source>
        <dbReference type="Pfam" id="PF00698"/>
    </source>
</evidence>
<dbReference type="InterPro" id="IPR016035">
    <property type="entry name" value="Acyl_Trfase/lysoPLipase"/>
</dbReference>
<dbReference type="Gene3D" id="3.40.366.10">
    <property type="entry name" value="Malonyl-Coenzyme A Acyl Carrier Protein, domain 2"/>
    <property type="match status" value="1"/>
</dbReference>
<evidence type="ECO:0000313" key="3">
    <source>
        <dbReference type="Proteomes" id="UP000663908"/>
    </source>
</evidence>
<proteinExistence type="predicted"/>
<organism evidence="2 3">
    <name type="scientific">Streptomyces cyanogenus</name>
    <dbReference type="NCBI Taxonomy" id="80860"/>
    <lineage>
        <taxon>Bacteria</taxon>
        <taxon>Bacillati</taxon>
        <taxon>Actinomycetota</taxon>
        <taxon>Actinomycetes</taxon>
        <taxon>Kitasatosporales</taxon>
        <taxon>Streptomycetaceae</taxon>
        <taxon>Streptomyces</taxon>
    </lineage>
</organism>
<dbReference type="InterPro" id="IPR014043">
    <property type="entry name" value="Acyl_transferase_dom"/>
</dbReference>
<accession>A0ABX7TYK5</accession>